<organism evidence="1 2">
    <name type="scientific">Cymbomonas tetramitiformis</name>
    <dbReference type="NCBI Taxonomy" id="36881"/>
    <lineage>
        <taxon>Eukaryota</taxon>
        <taxon>Viridiplantae</taxon>
        <taxon>Chlorophyta</taxon>
        <taxon>Pyramimonadophyceae</taxon>
        <taxon>Pyramimonadales</taxon>
        <taxon>Pyramimonadaceae</taxon>
        <taxon>Cymbomonas</taxon>
    </lineage>
</organism>
<accession>A0AAE0BDI4</accession>
<gene>
    <name evidence="1" type="ORF">CYMTET_56017</name>
</gene>
<proteinExistence type="predicted"/>
<comment type="caution">
    <text evidence="1">The sequence shown here is derived from an EMBL/GenBank/DDBJ whole genome shotgun (WGS) entry which is preliminary data.</text>
</comment>
<sequence length="183" mass="20875">MARFLADEQNTVDQNVKGKSHQLIIKSMRVGMQVQDWTEDGLVKELEKHDPKTFKLPKTATARKHIYDRLSNEVSKGDWGNVNADWQLFGGEVKSGKWFPVWSFLASAQQMQIKAEVLQTNHISYANDYATHWSVATMRQDTWDLIVKIMHAYGECILKGMNTPPRGRVRNARSGLRTVASLT</sequence>
<dbReference type="AlphaFoldDB" id="A0AAE0BDI4"/>
<reference evidence="1 2" key="1">
    <citation type="journal article" date="2015" name="Genome Biol. Evol.">
        <title>Comparative Genomics of a Bacterivorous Green Alga Reveals Evolutionary Causalities and Consequences of Phago-Mixotrophic Mode of Nutrition.</title>
        <authorList>
            <person name="Burns J.A."/>
            <person name="Paasch A."/>
            <person name="Narechania A."/>
            <person name="Kim E."/>
        </authorList>
    </citation>
    <scope>NUCLEOTIDE SEQUENCE [LARGE SCALE GENOMIC DNA]</scope>
    <source>
        <strain evidence="1 2">PLY_AMNH</strain>
    </source>
</reference>
<evidence type="ECO:0000313" key="1">
    <source>
        <dbReference type="EMBL" id="KAK3233704.1"/>
    </source>
</evidence>
<evidence type="ECO:0000313" key="2">
    <source>
        <dbReference type="Proteomes" id="UP001190700"/>
    </source>
</evidence>
<protein>
    <submittedName>
        <fullName evidence="1">Uncharacterized protein</fullName>
    </submittedName>
</protein>
<name>A0AAE0BDI4_9CHLO</name>
<keyword evidence="2" id="KW-1185">Reference proteome</keyword>
<dbReference type="Proteomes" id="UP001190700">
    <property type="component" value="Unassembled WGS sequence"/>
</dbReference>
<dbReference type="EMBL" id="LGRX02035648">
    <property type="protein sequence ID" value="KAK3233704.1"/>
    <property type="molecule type" value="Genomic_DNA"/>
</dbReference>